<dbReference type="PATRIC" id="fig|587753.10.peg.455"/>
<dbReference type="NCBIfam" id="NF043067">
    <property type="entry name" value="AAC_6p_group_E"/>
    <property type="match status" value="1"/>
</dbReference>
<evidence type="ECO:0000256" key="2">
    <source>
        <dbReference type="ARBA" id="ARBA00012888"/>
    </source>
</evidence>
<accession>A0A0D5XS43</accession>
<feature type="domain" description="N-acetyltransferase" evidence="10">
    <location>
        <begin position="2"/>
        <end position="148"/>
    </location>
</feature>
<dbReference type="Pfam" id="PF00583">
    <property type="entry name" value="Acetyltransf_1"/>
    <property type="match status" value="1"/>
</dbReference>
<keyword evidence="6 9" id="KW-0012">Acyltransferase</keyword>
<comment type="function">
    <text evidence="9">Catalyzes the transfer of an acetyl group from acetyl-CoA to the 6'-amino group of aminoglycoside molecules conferring resistance to antibiotics containing the purpurosamine ring.</text>
</comment>
<dbReference type="Gene3D" id="3.40.630.30">
    <property type="match status" value="1"/>
</dbReference>
<dbReference type="InterPro" id="IPR024170">
    <property type="entry name" value="Aminoglycoside_N6-AcTrfrase"/>
</dbReference>
<dbReference type="EMBL" id="CP011110">
    <property type="protein sequence ID" value="AKA21911.1"/>
    <property type="molecule type" value="Genomic_DNA"/>
</dbReference>
<dbReference type="KEGG" id="pcz:PCL1606_04560"/>
<reference evidence="11 12" key="1">
    <citation type="journal article" date="2015" name="Mol. Plant Microbe Interact.">
        <title>Comparative Genomic Analysis of Pseudomonas chlororaphis PCL1606 Reveals New Insight into Antifungal Compounds Involved in Biocontrol.</title>
        <authorList>
            <person name="Calderon C.E."/>
            <person name="Ramos C."/>
            <person name="de Vicente A."/>
            <person name="Cazorla F.M."/>
        </authorList>
    </citation>
    <scope>NUCLEOTIDE SEQUENCE [LARGE SCALE GENOMIC DNA]</scope>
    <source>
        <strain evidence="11 12">PCL1606</strain>
    </source>
</reference>
<dbReference type="SUPFAM" id="SSF55729">
    <property type="entry name" value="Acyl-CoA N-acyltransferases (Nat)"/>
    <property type="match status" value="1"/>
</dbReference>
<dbReference type="PIRSF" id="PIRSF000452">
    <property type="entry name" value="6-N-acetyltransf"/>
    <property type="match status" value="1"/>
</dbReference>
<gene>
    <name evidence="11" type="ORF">PCL1606_04560</name>
</gene>
<dbReference type="GO" id="GO:0046677">
    <property type="term" value="P:response to antibiotic"/>
    <property type="evidence" value="ECO:0007669"/>
    <property type="project" value="UniProtKB-KW"/>
</dbReference>
<name>A0A0D5XS43_9PSED</name>
<evidence type="ECO:0000256" key="5">
    <source>
        <dbReference type="ARBA" id="ARBA00023251"/>
    </source>
</evidence>
<dbReference type="InterPro" id="IPR000182">
    <property type="entry name" value="GNAT_dom"/>
</dbReference>
<dbReference type="EC" id="2.3.1.82" evidence="2 9"/>
<keyword evidence="4 9" id="KW-0808">Transferase</keyword>
<dbReference type="PANTHER" id="PTHR43877:SF1">
    <property type="entry name" value="ACETYLTRANSFERASE"/>
    <property type="match status" value="1"/>
</dbReference>
<dbReference type="PANTHER" id="PTHR43877">
    <property type="entry name" value="AMINOALKYLPHOSPHONATE N-ACETYLTRANSFERASE-RELATED-RELATED"/>
    <property type="match status" value="1"/>
</dbReference>
<dbReference type="RefSeq" id="WP_044465496.1">
    <property type="nucleotide sequence ID" value="NZ_CP011110.1"/>
</dbReference>
<comment type="catalytic activity">
    <reaction evidence="8 9">
        <text>kanamycin B + acetyl-CoA = N(6')-acetylkanamycin B + CoA + H(+)</text>
        <dbReference type="Rhea" id="RHEA:16449"/>
        <dbReference type="ChEBI" id="CHEBI:15378"/>
        <dbReference type="ChEBI" id="CHEBI:57287"/>
        <dbReference type="ChEBI" id="CHEBI:57288"/>
        <dbReference type="ChEBI" id="CHEBI:58390"/>
        <dbReference type="ChEBI" id="CHEBI:58549"/>
        <dbReference type="EC" id="2.3.1.82"/>
    </reaction>
</comment>
<keyword evidence="5 9" id="KW-0046">Antibiotic resistance</keyword>
<proteinExistence type="predicted"/>
<comment type="subunit">
    <text evidence="1 9">Homodimer.</text>
</comment>
<evidence type="ECO:0000256" key="3">
    <source>
        <dbReference type="ARBA" id="ARBA00017677"/>
    </source>
</evidence>
<dbReference type="InterPro" id="IPR016181">
    <property type="entry name" value="Acyl_CoA_acyltransferase"/>
</dbReference>
<evidence type="ECO:0000256" key="8">
    <source>
        <dbReference type="ARBA" id="ARBA00048923"/>
    </source>
</evidence>
<dbReference type="AlphaFoldDB" id="A0A0D5XS43"/>
<dbReference type="OrthoDB" id="118633at2"/>
<evidence type="ECO:0000256" key="7">
    <source>
        <dbReference type="ARBA" id="ARBA00029660"/>
    </source>
</evidence>
<evidence type="ECO:0000256" key="4">
    <source>
        <dbReference type="ARBA" id="ARBA00022679"/>
    </source>
</evidence>
<evidence type="ECO:0000313" key="11">
    <source>
        <dbReference type="EMBL" id="AKA21911.1"/>
    </source>
</evidence>
<dbReference type="GO" id="GO:0047663">
    <property type="term" value="F:aminoglycoside 6'-N-acetyltransferase activity"/>
    <property type="evidence" value="ECO:0007669"/>
    <property type="project" value="UniProtKB-EC"/>
</dbReference>
<evidence type="ECO:0000256" key="6">
    <source>
        <dbReference type="ARBA" id="ARBA00023315"/>
    </source>
</evidence>
<evidence type="ECO:0000313" key="12">
    <source>
        <dbReference type="Proteomes" id="UP000032748"/>
    </source>
</evidence>
<evidence type="ECO:0000256" key="9">
    <source>
        <dbReference type="PIRNR" id="PIRNR000452"/>
    </source>
</evidence>
<dbReference type="CDD" id="cd04301">
    <property type="entry name" value="NAT_SF"/>
    <property type="match status" value="1"/>
</dbReference>
<dbReference type="InterPro" id="IPR050832">
    <property type="entry name" value="Bact_Acetyltransf"/>
</dbReference>
<dbReference type="PROSITE" id="PS51186">
    <property type="entry name" value="GNAT"/>
    <property type="match status" value="1"/>
</dbReference>
<evidence type="ECO:0000256" key="1">
    <source>
        <dbReference type="ARBA" id="ARBA00011738"/>
    </source>
</evidence>
<protein>
    <recommendedName>
        <fullName evidence="3 9">Aminoglycoside N(6')-acetyltransferase type 1</fullName>
        <ecNumber evidence="2 9">2.3.1.82</ecNumber>
    </recommendedName>
    <alternativeName>
        <fullName evidence="7 9">Aminoglycoside resistance protein</fullName>
    </alternativeName>
</protein>
<sequence>MIRIEPCQSAHQPGWLPLRQALWPHCPAQEHLDEANDLLNHPQRYINLLAYTTDDQPVGLAEASLRHDYVNGTEHSPVVFLEGLYVSPEWRRQGIAERLIEAVAQWGRQHGCVEMASDTGLDNLLGQNVHKALGFEETERVVYFRKGL</sequence>
<evidence type="ECO:0000259" key="10">
    <source>
        <dbReference type="PROSITE" id="PS51186"/>
    </source>
</evidence>
<dbReference type="Proteomes" id="UP000032748">
    <property type="component" value="Chromosome"/>
</dbReference>
<organism evidence="11 12">
    <name type="scientific">Pseudomonas chlororaphis</name>
    <dbReference type="NCBI Taxonomy" id="587753"/>
    <lineage>
        <taxon>Bacteria</taxon>
        <taxon>Pseudomonadati</taxon>
        <taxon>Pseudomonadota</taxon>
        <taxon>Gammaproteobacteria</taxon>
        <taxon>Pseudomonadales</taxon>
        <taxon>Pseudomonadaceae</taxon>
        <taxon>Pseudomonas</taxon>
    </lineage>
</organism>